<proteinExistence type="predicted"/>
<dbReference type="EMBL" id="JAYKXP010000135">
    <property type="protein sequence ID" value="KAK7023575.1"/>
    <property type="molecule type" value="Genomic_DNA"/>
</dbReference>
<comment type="caution">
    <text evidence="1">The sequence shown here is derived from an EMBL/GenBank/DDBJ whole genome shotgun (WGS) entry which is preliminary data.</text>
</comment>
<protein>
    <submittedName>
        <fullName evidence="1">Uncharacterized protein</fullName>
    </submittedName>
</protein>
<accession>A0AAW0BE12</accession>
<keyword evidence="2" id="KW-1185">Reference proteome</keyword>
<evidence type="ECO:0000313" key="2">
    <source>
        <dbReference type="Proteomes" id="UP001383192"/>
    </source>
</evidence>
<reference evidence="1 2" key="1">
    <citation type="submission" date="2024-01" db="EMBL/GenBank/DDBJ databases">
        <title>A draft genome for a cacao thread blight-causing isolate of Paramarasmius palmivorus.</title>
        <authorList>
            <person name="Baruah I.K."/>
            <person name="Bukari Y."/>
            <person name="Amoako-Attah I."/>
            <person name="Meinhardt L.W."/>
            <person name="Bailey B.A."/>
            <person name="Cohen S.P."/>
        </authorList>
    </citation>
    <scope>NUCLEOTIDE SEQUENCE [LARGE SCALE GENOMIC DNA]</scope>
    <source>
        <strain evidence="1 2">GH-12</strain>
    </source>
</reference>
<name>A0AAW0BE12_9AGAR</name>
<gene>
    <name evidence="1" type="ORF">VNI00_016661</name>
</gene>
<dbReference type="Proteomes" id="UP001383192">
    <property type="component" value="Unassembled WGS sequence"/>
</dbReference>
<evidence type="ECO:0000313" key="1">
    <source>
        <dbReference type="EMBL" id="KAK7023575.1"/>
    </source>
</evidence>
<sequence length="145" mass="16691">MVQKIDQKERGVGMQNFQYAPAWDEFIHIVKIHSPQAYRFLAQQFPARMERQIRFKESKESTVPFTISEETFDLVKSHLDALEYSGPVAVSCDNTKLFSTLRLHWDQKRQTYFLLGGVGPPIAVPDPESVSKYMNDPEIIRGTKA</sequence>
<organism evidence="1 2">
    <name type="scientific">Paramarasmius palmivorus</name>
    <dbReference type="NCBI Taxonomy" id="297713"/>
    <lineage>
        <taxon>Eukaryota</taxon>
        <taxon>Fungi</taxon>
        <taxon>Dikarya</taxon>
        <taxon>Basidiomycota</taxon>
        <taxon>Agaricomycotina</taxon>
        <taxon>Agaricomycetes</taxon>
        <taxon>Agaricomycetidae</taxon>
        <taxon>Agaricales</taxon>
        <taxon>Marasmiineae</taxon>
        <taxon>Marasmiaceae</taxon>
        <taxon>Paramarasmius</taxon>
    </lineage>
</organism>
<dbReference type="AlphaFoldDB" id="A0AAW0BE12"/>